<dbReference type="GO" id="GO:0016020">
    <property type="term" value="C:membrane"/>
    <property type="evidence" value="ECO:0007669"/>
    <property type="project" value="InterPro"/>
</dbReference>
<dbReference type="InterPro" id="IPR050482">
    <property type="entry name" value="Sensor_HK_TwoCompSys"/>
</dbReference>
<dbReference type="GO" id="GO:0000155">
    <property type="term" value="F:phosphorelay sensor kinase activity"/>
    <property type="evidence" value="ECO:0007669"/>
    <property type="project" value="InterPro"/>
</dbReference>
<dbReference type="InterPro" id="IPR011712">
    <property type="entry name" value="Sig_transdc_His_kin_sub3_dim/P"/>
</dbReference>
<keyword evidence="9" id="KW-0812">Transmembrane</keyword>
<keyword evidence="9" id="KW-1133">Transmembrane helix</keyword>
<keyword evidence="8" id="KW-0902">Two-component regulatory system</keyword>
<protein>
    <recommendedName>
        <fullName evidence="2">histidine kinase</fullName>
        <ecNumber evidence="2">2.7.13.3</ecNumber>
    </recommendedName>
</protein>
<evidence type="ECO:0000259" key="10">
    <source>
        <dbReference type="Pfam" id="PF07730"/>
    </source>
</evidence>
<dbReference type="PANTHER" id="PTHR24421">
    <property type="entry name" value="NITRATE/NITRITE SENSOR PROTEIN NARX-RELATED"/>
    <property type="match status" value="1"/>
</dbReference>
<organism evidence="11">
    <name type="scientific">Herbiconiux sp. A18JL235</name>
    <dbReference type="NCBI Taxonomy" id="3152363"/>
    <lineage>
        <taxon>Bacteria</taxon>
        <taxon>Bacillati</taxon>
        <taxon>Actinomycetota</taxon>
        <taxon>Actinomycetes</taxon>
        <taxon>Micrococcales</taxon>
        <taxon>Microbacteriaceae</taxon>
        <taxon>Herbiconiux</taxon>
    </lineage>
</organism>
<dbReference type="Gene3D" id="3.30.565.10">
    <property type="entry name" value="Histidine kinase-like ATPase, C-terminal domain"/>
    <property type="match status" value="1"/>
</dbReference>
<evidence type="ECO:0000256" key="4">
    <source>
        <dbReference type="ARBA" id="ARBA00022679"/>
    </source>
</evidence>
<dbReference type="GO" id="GO:0005524">
    <property type="term" value="F:ATP binding"/>
    <property type="evidence" value="ECO:0007669"/>
    <property type="project" value="UniProtKB-KW"/>
</dbReference>
<evidence type="ECO:0000256" key="6">
    <source>
        <dbReference type="ARBA" id="ARBA00022777"/>
    </source>
</evidence>
<evidence type="ECO:0000256" key="2">
    <source>
        <dbReference type="ARBA" id="ARBA00012438"/>
    </source>
</evidence>
<keyword evidence="5" id="KW-0547">Nucleotide-binding</keyword>
<dbReference type="Gene3D" id="1.20.5.1930">
    <property type="match status" value="1"/>
</dbReference>
<evidence type="ECO:0000256" key="3">
    <source>
        <dbReference type="ARBA" id="ARBA00022553"/>
    </source>
</evidence>
<dbReference type="RefSeq" id="WP_368498199.1">
    <property type="nucleotide sequence ID" value="NZ_CP162511.1"/>
</dbReference>
<name>A0AB39BI38_9MICO</name>
<reference evidence="11" key="1">
    <citation type="submission" date="2024-05" db="EMBL/GenBank/DDBJ databases">
        <title>Herbiconiux sp. A18JL235.</title>
        <authorList>
            <person name="Zhang G."/>
        </authorList>
    </citation>
    <scope>NUCLEOTIDE SEQUENCE</scope>
    <source>
        <strain evidence="11">A18JL235</strain>
    </source>
</reference>
<feature type="transmembrane region" description="Helical" evidence="9">
    <location>
        <begin position="135"/>
        <end position="152"/>
    </location>
</feature>
<feature type="transmembrane region" description="Helical" evidence="9">
    <location>
        <begin position="69"/>
        <end position="102"/>
    </location>
</feature>
<dbReference type="InterPro" id="IPR036890">
    <property type="entry name" value="HATPase_C_sf"/>
</dbReference>
<dbReference type="GO" id="GO:0046983">
    <property type="term" value="F:protein dimerization activity"/>
    <property type="evidence" value="ECO:0007669"/>
    <property type="project" value="InterPro"/>
</dbReference>
<accession>A0AB39BI38</accession>
<keyword evidence="3" id="KW-0597">Phosphoprotein</keyword>
<feature type="domain" description="Signal transduction histidine kinase subgroup 3 dimerisation and phosphoacceptor" evidence="10">
    <location>
        <begin position="186"/>
        <end position="252"/>
    </location>
</feature>
<feature type="transmembrane region" description="Helical" evidence="9">
    <location>
        <begin position="15"/>
        <end position="34"/>
    </location>
</feature>
<dbReference type="EC" id="2.7.13.3" evidence="2"/>
<dbReference type="CDD" id="cd16917">
    <property type="entry name" value="HATPase_UhpB-NarQ-NarX-like"/>
    <property type="match status" value="1"/>
</dbReference>
<keyword evidence="4" id="KW-0808">Transferase</keyword>
<evidence type="ECO:0000256" key="1">
    <source>
        <dbReference type="ARBA" id="ARBA00000085"/>
    </source>
</evidence>
<evidence type="ECO:0000256" key="9">
    <source>
        <dbReference type="SAM" id="Phobius"/>
    </source>
</evidence>
<dbReference type="Pfam" id="PF07730">
    <property type="entry name" value="HisKA_3"/>
    <property type="match status" value="1"/>
</dbReference>
<proteinExistence type="predicted"/>
<gene>
    <name evidence="11" type="ORF">ABFY20_01585</name>
</gene>
<keyword evidence="9" id="KW-0472">Membrane</keyword>
<evidence type="ECO:0000256" key="8">
    <source>
        <dbReference type="ARBA" id="ARBA00023012"/>
    </source>
</evidence>
<feature type="transmembrane region" description="Helical" evidence="9">
    <location>
        <begin position="109"/>
        <end position="129"/>
    </location>
</feature>
<evidence type="ECO:0000256" key="5">
    <source>
        <dbReference type="ARBA" id="ARBA00022741"/>
    </source>
</evidence>
<comment type="catalytic activity">
    <reaction evidence="1">
        <text>ATP + protein L-histidine = ADP + protein N-phospho-L-histidine.</text>
        <dbReference type="EC" id="2.7.13.3"/>
    </reaction>
</comment>
<dbReference type="PANTHER" id="PTHR24421:SF10">
    <property type="entry name" value="NITRATE_NITRITE SENSOR PROTEIN NARQ"/>
    <property type="match status" value="1"/>
</dbReference>
<keyword evidence="6 11" id="KW-0418">Kinase</keyword>
<dbReference type="SUPFAM" id="SSF55874">
    <property type="entry name" value="ATPase domain of HSP90 chaperone/DNA topoisomerase II/histidine kinase"/>
    <property type="match status" value="1"/>
</dbReference>
<sequence>MSTAPPTSAGTRSPLSRALALVGVVLIGWAVVFGGRELAPWVPAATGVALAAWVAIAALPARAPAAVRIVALGILVAGGSLAAVPTSMITVVPMIVGLVGLFADTSLPWAVGGVAAVACAAAIAVVSLITAPPLGMLVAGLGLVLLGVLLGVTRRQQAGARLAEQRLVEQRLATQTERARSAALDERARIARDLHDTLAHSLGALVVQLDALEALVEAGKTDDVLARARAARAMAADGLDEARRAVLTLREEPAGKVEAATLEQQVAALVAQERSLGVLIDGAIELEGARLTAASAEAVRRAAQEALTNARKHAPGLPIALDLRHAGGRVVLTVSNAIGATATTPLAASGTGSGLAGMRERAETLPGARFEVSRDAGRFTIRMEVVAS</sequence>
<dbReference type="EMBL" id="CP162511">
    <property type="protein sequence ID" value="XDI05811.1"/>
    <property type="molecule type" value="Genomic_DNA"/>
</dbReference>
<evidence type="ECO:0000313" key="11">
    <source>
        <dbReference type="EMBL" id="XDI05811.1"/>
    </source>
</evidence>
<evidence type="ECO:0000256" key="7">
    <source>
        <dbReference type="ARBA" id="ARBA00022840"/>
    </source>
</evidence>
<dbReference type="AlphaFoldDB" id="A0AB39BI38"/>
<feature type="transmembrane region" description="Helical" evidence="9">
    <location>
        <begin position="41"/>
        <end position="63"/>
    </location>
</feature>
<keyword evidence="7" id="KW-0067">ATP-binding</keyword>